<dbReference type="SUPFAM" id="SSF54637">
    <property type="entry name" value="Thioesterase/thiol ester dehydrase-isomerase"/>
    <property type="match status" value="1"/>
</dbReference>
<proteinExistence type="predicted"/>
<keyword evidence="4" id="KW-1185">Reference proteome</keyword>
<evidence type="ECO:0000313" key="3">
    <source>
        <dbReference type="EMBL" id="EJL68815.1"/>
    </source>
</evidence>
<dbReference type="NCBIfam" id="TIGR00369">
    <property type="entry name" value="unchar_dom_1"/>
    <property type="match status" value="1"/>
</dbReference>
<evidence type="ECO:0000259" key="2">
    <source>
        <dbReference type="Pfam" id="PF03061"/>
    </source>
</evidence>
<dbReference type="InterPro" id="IPR006683">
    <property type="entry name" value="Thioestr_dom"/>
</dbReference>
<sequence>MMEMTDKKELNSEKIQFISNGIRKQNLMKMYNATAGKIAEGYVEVEIPRQEALIRGAGFFYGGVVAAAVDTAAYFSAATLYESDAYFVTVELKVNYLNPAYGEILHTMGEVIKSGKTLVICKCECYVINDGEKSHVATSLVTLMKVKQK</sequence>
<name>J2JLN9_9FLAO</name>
<dbReference type="AlphaFoldDB" id="J2JLN9"/>
<dbReference type="RefSeq" id="WP_007845934.1">
    <property type="nucleotide sequence ID" value="NZ_AKJY01000085.1"/>
</dbReference>
<reference evidence="3 4" key="1">
    <citation type="journal article" date="2012" name="J. Bacteriol.">
        <title>Twenty-one genome sequences from Pseudomonas species and 19 genome sequences from diverse bacteria isolated from the rhizosphere and endosphere of Populus deltoides.</title>
        <authorList>
            <person name="Brown S.D."/>
            <person name="Utturkar S.M."/>
            <person name="Klingeman D.M."/>
            <person name="Johnson C.M."/>
            <person name="Martin S.L."/>
            <person name="Land M.L."/>
            <person name="Lu T.Y."/>
            <person name="Schadt C.W."/>
            <person name="Doktycz M.J."/>
            <person name="Pelletier D.A."/>
        </authorList>
    </citation>
    <scope>NUCLEOTIDE SEQUENCE [LARGE SCALE GENOMIC DNA]</scope>
    <source>
        <strain evidence="3 4">CF314</strain>
    </source>
</reference>
<feature type="domain" description="Thioesterase" evidence="2">
    <location>
        <begin position="58"/>
        <end position="127"/>
    </location>
</feature>
<comment type="caution">
    <text evidence="3">The sequence shown here is derived from an EMBL/GenBank/DDBJ whole genome shotgun (WGS) entry which is preliminary data.</text>
</comment>
<dbReference type="GO" id="GO:0016289">
    <property type="term" value="F:acyl-CoA hydrolase activity"/>
    <property type="evidence" value="ECO:0007669"/>
    <property type="project" value="UniProtKB-ARBA"/>
</dbReference>
<dbReference type="Proteomes" id="UP000007509">
    <property type="component" value="Unassembled WGS sequence"/>
</dbReference>
<organism evidence="3 4">
    <name type="scientific">Chryseobacterium populi</name>
    <dbReference type="NCBI Taxonomy" id="1144316"/>
    <lineage>
        <taxon>Bacteria</taxon>
        <taxon>Pseudomonadati</taxon>
        <taxon>Bacteroidota</taxon>
        <taxon>Flavobacteriia</taxon>
        <taxon>Flavobacteriales</taxon>
        <taxon>Weeksellaceae</taxon>
        <taxon>Chryseobacterium group</taxon>
        <taxon>Chryseobacterium</taxon>
    </lineage>
</organism>
<dbReference type="Pfam" id="PF03061">
    <property type="entry name" value="4HBT"/>
    <property type="match status" value="1"/>
</dbReference>
<accession>J2JLN9</accession>
<keyword evidence="1" id="KW-0378">Hydrolase</keyword>
<evidence type="ECO:0000313" key="4">
    <source>
        <dbReference type="Proteomes" id="UP000007509"/>
    </source>
</evidence>
<dbReference type="InterPro" id="IPR003736">
    <property type="entry name" value="PAAI_dom"/>
</dbReference>
<dbReference type="OrthoDB" id="9806185at2"/>
<evidence type="ECO:0000256" key="1">
    <source>
        <dbReference type="ARBA" id="ARBA00022801"/>
    </source>
</evidence>
<dbReference type="Gene3D" id="3.10.129.10">
    <property type="entry name" value="Hotdog Thioesterase"/>
    <property type="match status" value="1"/>
</dbReference>
<dbReference type="PATRIC" id="fig|1144316.3.peg.3473"/>
<protein>
    <recommendedName>
        <fullName evidence="2">Thioesterase domain-containing protein</fullName>
    </recommendedName>
</protein>
<dbReference type="CDD" id="cd03443">
    <property type="entry name" value="PaaI_thioesterase"/>
    <property type="match status" value="1"/>
</dbReference>
<dbReference type="InterPro" id="IPR029069">
    <property type="entry name" value="HotDog_dom_sf"/>
</dbReference>
<gene>
    <name evidence="3" type="ORF">PMI13_03460</name>
</gene>
<dbReference type="EMBL" id="AKJY01000085">
    <property type="protein sequence ID" value="EJL68815.1"/>
    <property type="molecule type" value="Genomic_DNA"/>
</dbReference>